<dbReference type="PIRSF" id="PIRSF001455">
    <property type="entry name" value="DHQ_synth"/>
    <property type="match status" value="1"/>
</dbReference>
<keyword evidence="6" id="KW-0057">Aromatic amino acid biosynthesis</keyword>
<comment type="cofactor">
    <cofactor evidence="2">
        <name>Co(2+)</name>
        <dbReference type="ChEBI" id="CHEBI:48828"/>
    </cofactor>
</comment>
<comment type="caution">
    <text evidence="11">The sequence shown here is derived from an EMBL/GenBank/DDBJ whole genome shotgun (WGS) entry which is preliminary data.</text>
</comment>
<dbReference type="GO" id="GO:0008652">
    <property type="term" value="P:amino acid biosynthetic process"/>
    <property type="evidence" value="ECO:0007669"/>
    <property type="project" value="UniProtKB-KW"/>
</dbReference>
<evidence type="ECO:0000256" key="1">
    <source>
        <dbReference type="ARBA" id="ARBA00001911"/>
    </source>
</evidence>
<dbReference type="Gene3D" id="3.40.50.1970">
    <property type="match status" value="1"/>
</dbReference>
<evidence type="ECO:0000256" key="8">
    <source>
        <dbReference type="ARBA" id="ARBA00023285"/>
    </source>
</evidence>
<dbReference type="Pfam" id="PF01761">
    <property type="entry name" value="DHQ_synthase"/>
    <property type="match status" value="1"/>
</dbReference>
<keyword evidence="4" id="KW-0479">Metal-binding</keyword>
<dbReference type="PANTHER" id="PTHR43622">
    <property type="entry name" value="3-DEHYDROQUINATE SYNTHASE"/>
    <property type="match status" value="1"/>
</dbReference>
<evidence type="ECO:0000256" key="7">
    <source>
        <dbReference type="ARBA" id="ARBA00023239"/>
    </source>
</evidence>
<dbReference type="InterPro" id="IPR030963">
    <property type="entry name" value="DHQ_synth_fam"/>
</dbReference>
<organism evidence="11 12">
    <name type="scientific">Candidatus Cryptobacteroides merdigallinarum</name>
    <dbReference type="NCBI Taxonomy" id="2840770"/>
    <lineage>
        <taxon>Bacteria</taxon>
        <taxon>Pseudomonadati</taxon>
        <taxon>Bacteroidota</taxon>
        <taxon>Bacteroidia</taxon>
        <taxon>Bacteroidales</taxon>
        <taxon>Candidatus Cryptobacteroides</taxon>
    </lineage>
</organism>
<dbReference type="InterPro" id="IPR030960">
    <property type="entry name" value="DHQS/DOIS_N"/>
</dbReference>
<keyword evidence="8" id="KW-0170">Cobalt</keyword>
<dbReference type="GO" id="GO:0003856">
    <property type="term" value="F:3-dehydroquinate synthase activity"/>
    <property type="evidence" value="ECO:0007669"/>
    <property type="project" value="TreeGrafter"/>
</dbReference>
<dbReference type="PANTHER" id="PTHR43622:SF7">
    <property type="entry name" value="3-DEHYDROQUINATE SYNTHASE, CHLOROPLASTIC"/>
    <property type="match status" value="1"/>
</dbReference>
<evidence type="ECO:0000256" key="6">
    <source>
        <dbReference type="ARBA" id="ARBA00023141"/>
    </source>
</evidence>
<dbReference type="InterPro" id="IPR050071">
    <property type="entry name" value="Dehydroquinate_synthase"/>
</dbReference>
<reference evidence="11" key="2">
    <citation type="journal article" date="2021" name="PeerJ">
        <title>Extensive microbial diversity within the chicken gut microbiome revealed by metagenomics and culture.</title>
        <authorList>
            <person name="Gilroy R."/>
            <person name="Ravi A."/>
            <person name="Getino M."/>
            <person name="Pursley I."/>
            <person name="Horton D.L."/>
            <person name="Alikhan N.F."/>
            <person name="Baker D."/>
            <person name="Gharbi K."/>
            <person name="Hall N."/>
            <person name="Watson M."/>
            <person name="Adriaenssens E.M."/>
            <person name="Foster-Nyarko E."/>
            <person name="Jarju S."/>
            <person name="Secka A."/>
            <person name="Antonio M."/>
            <person name="Oren A."/>
            <person name="Chaudhuri R.R."/>
            <person name="La Ragione R."/>
            <person name="Hildebrand F."/>
            <person name="Pallen M.J."/>
        </authorList>
    </citation>
    <scope>NUCLEOTIDE SEQUENCE</scope>
    <source>
        <strain evidence="11">20514</strain>
    </source>
</reference>
<keyword evidence="5" id="KW-0520">NAD</keyword>
<evidence type="ECO:0000256" key="2">
    <source>
        <dbReference type="ARBA" id="ARBA00001941"/>
    </source>
</evidence>
<sequence>MMDKQIPRTLMEDIFIYDKGEAVSLIRAGHRIEEVVPVLENCVSGGRRLPVYVVADANAARYADALVSRPVSRGVEFCGRYLVEASEQGKTMETVLSMTGWLLDNDAGRNAFVLAVGGGITTDMAGFAASIYKRGIRFAYIPTTLLSQVDAAIGGKTGVNFDSYKNMIGVIRQPEFTFICPEVLDSLPLRDFLSGAAEMVKSFVIEDHGDYVRAVDFLSGLRSAEDKAAFLSSRREMLCGLIHAAASVKAGIVSRDQFESGERRKLNLGHTFAHAIEKNARTCGDDITHGEAVSIGIVMAAELSFRTGLAGEGFVRRLMRDFADAGLPVRCPYPLHALAGAMSRDKKAEDGNIHFVLPVNVGEVLIKDMTAGEAVKLLEE</sequence>
<evidence type="ECO:0000259" key="10">
    <source>
        <dbReference type="Pfam" id="PF24621"/>
    </source>
</evidence>
<dbReference type="Proteomes" id="UP000810252">
    <property type="component" value="Unassembled WGS sequence"/>
</dbReference>
<dbReference type="Pfam" id="PF24621">
    <property type="entry name" value="DHQS_C"/>
    <property type="match status" value="1"/>
</dbReference>
<dbReference type="AlphaFoldDB" id="A0A9D9HFU7"/>
<proteinExistence type="predicted"/>
<keyword evidence="7" id="KW-0456">Lyase</keyword>
<comment type="cofactor">
    <cofactor evidence="1">
        <name>NAD(+)</name>
        <dbReference type="ChEBI" id="CHEBI:57540"/>
    </cofactor>
</comment>
<dbReference type="SUPFAM" id="SSF56796">
    <property type="entry name" value="Dehydroquinate synthase-like"/>
    <property type="match status" value="1"/>
</dbReference>
<gene>
    <name evidence="11" type="ORF">IAC29_05135</name>
</gene>
<dbReference type="EMBL" id="JADIMQ010000074">
    <property type="protein sequence ID" value="MBO8448638.1"/>
    <property type="molecule type" value="Genomic_DNA"/>
</dbReference>
<dbReference type="Gene3D" id="1.20.1090.10">
    <property type="entry name" value="Dehydroquinate synthase-like - alpha domain"/>
    <property type="match status" value="1"/>
</dbReference>
<evidence type="ECO:0000256" key="5">
    <source>
        <dbReference type="ARBA" id="ARBA00023027"/>
    </source>
</evidence>
<dbReference type="InterPro" id="IPR056179">
    <property type="entry name" value="DHQS_C"/>
</dbReference>
<dbReference type="CDD" id="cd08195">
    <property type="entry name" value="DHQS"/>
    <property type="match status" value="1"/>
</dbReference>
<keyword evidence="3" id="KW-0028">Amino-acid biosynthesis</keyword>
<accession>A0A9D9HFU7</accession>
<evidence type="ECO:0000259" key="9">
    <source>
        <dbReference type="Pfam" id="PF01761"/>
    </source>
</evidence>
<feature type="domain" description="3-dehydroquinate synthase C-terminal" evidence="10">
    <location>
        <begin position="195"/>
        <end position="348"/>
    </location>
</feature>
<name>A0A9D9HFU7_9BACT</name>
<protein>
    <submittedName>
        <fullName evidence="11">3-dehydroquinate synthase</fullName>
    </submittedName>
</protein>
<evidence type="ECO:0000256" key="3">
    <source>
        <dbReference type="ARBA" id="ARBA00022605"/>
    </source>
</evidence>
<dbReference type="GO" id="GO:0009073">
    <property type="term" value="P:aromatic amino acid family biosynthetic process"/>
    <property type="evidence" value="ECO:0007669"/>
    <property type="project" value="UniProtKB-KW"/>
</dbReference>
<reference evidence="11" key="1">
    <citation type="submission" date="2020-10" db="EMBL/GenBank/DDBJ databases">
        <authorList>
            <person name="Gilroy R."/>
        </authorList>
    </citation>
    <scope>NUCLEOTIDE SEQUENCE</scope>
    <source>
        <strain evidence="11">20514</strain>
    </source>
</reference>
<feature type="domain" description="3-dehydroquinate synthase N-terminal" evidence="9">
    <location>
        <begin position="82"/>
        <end position="192"/>
    </location>
</feature>
<dbReference type="GO" id="GO:0046872">
    <property type="term" value="F:metal ion binding"/>
    <property type="evidence" value="ECO:0007669"/>
    <property type="project" value="UniProtKB-KW"/>
</dbReference>
<evidence type="ECO:0000256" key="4">
    <source>
        <dbReference type="ARBA" id="ARBA00022723"/>
    </source>
</evidence>
<evidence type="ECO:0000313" key="11">
    <source>
        <dbReference type="EMBL" id="MBO8448638.1"/>
    </source>
</evidence>
<evidence type="ECO:0000313" key="12">
    <source>
        <dbReference type="Proteomes" id="UP000810252"/>
    </source>
</evidence>